<reference evidence="1" key="1">
    <citation type="submission" date="2021-03" db="EMBL/GenBank/DDBJ databases">
        <title>Streptomyces poriferae sp. nov., a novel marine sponge-derived Actinobacteria species with anti-MRSA activity.</title>
        <authorList>
            <person name="Sandoval-Powers M."/>
            <person name="Kralova S."/>
            <person name="Nguyen G.-S."/>
            <person name="Fawwal D."/>
            <person name="Degnes K."/>
            <person name="Klinkenberg G."/>
            <person name="Sletta H."/>
            <person name="Wentzel A."/>
            <person name="Liles M.R."/>
        </authorList>
    </citation>
    <scope>NUCLEOTIDE SEQUENCE</scope>
    <source>
        <strain evidence="1">DSM 41794</strain>
    </source>
</reference>
<evidence type="ECO:0000313" key="2">
    <source>
        <dbReference type="Proteomes" id="UP000664167"/>
    </source>
</evidence>
<dbReference type="Proteomes" id="UP000664167">
    <property type="component" value="Unassembled WGS sequence"/>
</dbReference>
<evidence type="ECO:0000313" key="1">
    <source>
        <dbReference type="EMBL" id="MBO0516426.1"/>
    </source>
</evidence>
<keyword evidence="2" id="KW-1185">Reference proteome</keyword>
<name>A0A939FBW6_9ACTN</name>
<gene>
    <name evidence="1" type="ORF">J0695_32340</name>
</gene>
<organism evidence="1 2">
    <name type="scientific">Streptomyces beijiangensis</name>
    <dbReference type="NCBI Taxonomy" id="163361"/>
    <lineage>
        <taxon>Bacteria</taxon>
        <taxon>Bacillati</taxon>
        <taxon>Actinomycetota</taxon>
        <taxon>Actinomycetes</taxon>
        <taxon>Kitasatosporales</taxon>
        <taxon>Streptomycetaceae</taxon>
        <taxon>Streptomyces</taxon>
    </lineage>
</organism>
<accession>A0A939FBW6</accession>
<comment type="caution">
    <text evidence="1">The sequence shown here is derived from an EMBL/GenBank/DDBJ whole genome shotgun (WGS) entry which is preliminary data.</text>
</comment>
<evidence type="ECO:0008006" key="3">
    <source>
        <dbReference type="Google" id="ProtNLM"/>
    </source>
</evidence>
<protein>
    <recommendedName>
        <fullName evidence="3">Adhesin domain-containing protein</fullName>
    </recommendedName>
</protein>
<dbReference type="RefSeq" id="WP_206968163.1">
    <property type="nucleotide sequence ID" value="NZ_BAAAJJ010000002.1"/>
</dbReference>
<dbReference type="EMBL" id="JAFLRJ010000395">
    <property type="protein sequence ID" value="MBO0516426.1"/>
    <property type="molecule type" value="Genomic_DNA"/>
</dbReference>
<dbReference type="AlphaFoldDB" id="A0A939FBW6"/>
<proteinExistence type="predicted"/>
<sequence length="268" mass="27553">MSDDTTRRRFRGPWITVAVLSALFIVAPVGAEAWAQLARQSHSYTSTETTEQHRVRAVEVDGGSSDVSVSAGTDNAVKIHQELSWSLRRPVVHRSWDGDTLKVSTACDGVLALTSLGCEIKLELAVPAGISVKVVNSSGPVRVSGLAGPLDVRSTSGSVQLYGVRGPVKAKVGSGSVKGVALGSPTVDARAGSGQVSLDFAAPPRELTGSVGAGEFAATVPPGSRYRVQGSTGSGSREIDSALTEPASDLVIDASSGSGTVRIGYPGR</sequence>